<dbReference type="Proteomes" id="UP001313282">
    <property type="component" value="Unassembled WGS sequence"/>
</dbReference>
<reference evidence="2 3" key="1">
    <citation type="submission" date="2019-10" db="EMBL/GenBank/DDBJ databases">
        <authorList>
            <person name="Palmer J.M."/>
        </authorList>
    </citation>
    <scope>NUCLEOTIDE SEQUENCE [LARGE SCALE GENOMIC DNA]</scope>
    <source>
        <strain evidence="2 3">TWF718</strain>
    </source>
</reference>
<proteinExistence type="predicted"/>
<comment type="caution">
    <text evidence="2">The sequence shown here is derived from an EMBL/GenBank/DDBJ whole genome shotgun (WGS) entry which is preliminary data.</text>
</comment>
<name>A0AAN8N495_9PEZI</name>
<dbReference type="AlphaFoldDB" id="A0AAN8N495"/>
<feature type="region of interest" description="Disordered" evidence="1">
    <location>
        <begin position="1"/>
        <end position="24"/>
    </location>
</feature>
<protein>
    <submittedName>
        <fullName evidence="2">Uncharacterized protein</fullName>
    </submittedName>
</protein>
<dbReference type="EMBL" id="JAVHNR010000001">
    <property type="protein sequence ID" value="KAK6355991.1"/>
    <property type="molecule type" value="Genomic_DNA"/>
</dbReference>
<organism evidence="2 3">
    <name type="scientific">Orbilia javanica</name>
    <dbReference type="NCBI Taxonomy" id="47235"/>
    <lineage>
        <taxon>Eukaryota</taxon>
        <taxon>Fungi</taxon>
        <taxon>Dikarya</taxon>
        <taxon>Ascomycota</taxon>
        <taxon>Pezizomycotina</taxon>
        <taxon>Orbiliomycetes</taxon>
        <taxon>Orbiliales</taxon>
        <taxon>Orbiliaceae</taxon>
        <taxon>Orbilia</taxon>
    </lineage>
</organism>
<evidence type="ECO:0000313" key="3">
    <source>
        <dbReference type="Proteomes" id="UP001313282"/>
    </source>
</evidence>
<evidence type="ECO:0000256" key="1">
    <source>
        <dbReference type="SAM" id="MobiDB-lite"/>
    </source>
</evidence>
<keyword evidence="3" id="KW-1185">Reference proteome</keyword>
<sequence length="141" mass="16015">MPCVGPSPPDSEDPGQIVPASAQPGVPEAPTLLQKLRAKIWYLASFLLSPWKFYPSIGHAWWSHLEHHEAKLKALSIIESRAKGVELWKSCSDNPWVQNQDCPNILGKNYFDIDRESRERYIPTWPLGWLIITNDENSHGT</sequence>
<evidence type="ECO:0000313" key="2">
    <source>
        <dbReference type="EMBL" id="KAK6355991.1"/>
    </source>
</evidence>
<gene>
    <name evidence="2" type="ORF">TWF718_000365</name>
</gene>
<accession>A0AAN8N495</accession>